<dbReference type="PROSITE" id="PS00237">
    <property type="entry name" value="G_PROTEIN_RECEP_F1_1"/>
    <property type="match status" value="1"/>
</dbReference>
<dbReference type="SUPFAM" id="SSF81321">
    <property type="entry name" value="Family A G protein-coupled receptor-like"/>
    <property type="match status" value="1"/>
</dbReference>
<keyword evidence="16" id="KW-1185">Reference proteome</keyword>
<dbReference type="PRINTS" id="PR00237">
    <property type="entry name" value="GPCRRHODOPSN"/>
</dbReference>
<feature type="compositionally biased region" description="Basic residues" evidence="12">
    <location>
        <begin position="672"/>
        <end position="681"/>
    </location>
</feature>
<dbReference type="Pfam" id="PF13855">
    <property type="entry name" value="LRR_8"/>
    <property type="match status" value="1"/>
</dbReference>
<dbReference type="PANTHER" id="PTHR24372:SF74">
    <property type="entry name" value="LP13728P"/>
    <property type="match status" value="1"/>
</dbReference>
<protein>
    <submittedName>
        <fullName evidence="15">Lutropin-choriogonadotropic hormone receptor-like protein</fullName>
    </submittedName>
</protein>
<dbReference type="Gene3D" id="3.80.10.10">
    <property type="entry name" value="Ribonuclease Inhibitor"/>
    <property type="match status" value="1"/>
</dbReference>
<dbReference type="InterPro" id="IPR001611">
    <property type="entry name" value="Leu-rich_rpt"/>
</dbReference>
<feature type="transmembrane region" description="Helical" evidence="13">
    <location>
        <begin position="339"/>
        <end position="361"/>
    </location>
</feature>
<dbReference type="PANTHER" id="PTHR24372">
    <property type="entry name" value="GLYCOPROTEIN HORMONE RECEPTOR"/>
    <property type="match status" value="1"/>
</dbReference>
<name>A0A3S3PEI1_9ACAR</name>
<dbReference type="InterPro" id="IPR017452">
    <property type="entry name" value="GPCR_Rhodpsn_7TM"/>
</dbReference>
<feature type="transmembrane region" description="Helical" evidence="13">
    <location>
        <begin position="384"/>
        <end position="405"/>
    </location>
</feature>
<organism evidence="15 16">
    <name type="scientific">Dinothrombium tinctorium</name>
    <dbReference type="NCBI Taxonomy" id="1965070"/>
    <lineage>
        <taxon>Eukaryota</taxon>
        <taxon>Metazoa</taxon>
        <taxon>Ecdysozoa</taxon>
        <taxon>Arthropoda</taxon>
        <taxon>Chelicerata</taxon>
        <taxon>Arachnida</taxon>
        <taxon>Acari</taxon>
        <taxon>Acariformes</taxon>
        <taxon>Trombidiformes</taxon>
        <taxon>Prostigmata</taxon>
        <taxon>Anystina</taxon>
        <taxon>Parasitengona</taxon>
        <taxon>Trombidioidea</taxon>
        <taxon>Trombidiidae</taxon>
        <taxon>Dinothrombium</taxon>
    </lineage>
</organism>
<keyword evidence="8" id="KW-0297">G-protein coupled receptor</keyword>
<dbReference type="AlphaFoldDB" id="A0A3S3PEI1"/>
<dbReference type="GO" id="GO:0016500">
    <property type="term" value="F:protein-hormone receptor activity"/>
    <property type="evidence" value="ECO:0007669"/>
    <property type="project" value="InterPro"/>
</dbReference>
<comment type="similarity">
    <text evidence="2">Belongs to the G-protein coupled receptor 1 family.</text>
</comment>
<comment type="caution">
    <text evidence="15">The sequence shown here is derived from an EMBL/GenBank/DDBJ whole genome shotgun (WGS) entry which is preliminary data.</text>
</comment>
<evidence type="ECO:0000256" key="2">
    <source>
        <dbReference type="ARBA" id="ARBA00010663"/>
    </source>
</evidence>
<keyword evidence="10 15" id="KW-0675">Receptor</keyword>
<dbReference type="GO" id="GO:0007189">
    <property type="term" value="P:adenylate cyclase-activating G protein-coupled receptor signaling pathway"/>
    <property type="evidence" value="ECO:0007669"/>
    <property type="project" value="TreeGrafter"/>
</dbReference>
<comment type="subcellular location">
    <subcellularLocation>
        <location evidence="1">Cell membrane</location>
        <topology evidence="1">Multi-pass membrane protein</topology>
    </subcellularLocation>
</comment>
<keyword evidence="4" id="KW-0433">Leucine-rich repeat</keyword>
<evidence type="ECO:0000256" key="1">
    <source>
        <dbReference type="ARBA" id="ARBA00004651"/>
    </source>
</evidence>
<dbReference type="FunFam" id="1.20.1070.10:FF:000181">
    <property type="entry name" value="Thyrotropin receptor"/>
    <property type="match status" value="1"/>
</dbReference>
<evidence type="ECO:0000256" key="5">
    <source>
        <dbReference type="ARBA" id="ARBA00022692"/>
    </source>
</evidence>
<dbReference type="InterPro" id="IPR032675">
    <property type="entry name" value="LRR_dom_sf"/>
</dbReference>
<dbReference type="GO" id="GO:0005886">
    <property type="term" value="C:plasma membrane"/>
    <property type="evidence" value="ECO:0007669"/>
    <property type="project" value="UniProtKB-SubCell"/>
</dbReference>
<evidence type="ECO:0000313" key="16">
    <source>
        <dbReference type="Proteomes" id="UP000285301"/>
    </source>
</evidence>
<dbReference type="InterPro" id="IPR000276">
    <property type="entry name" value="GPCR_Rhodpsn"/>
</dbReference>
<feature type="non-terminal residue" evidence="15">
    <location>
        <position position="1"/>
    </location>
</feature>
<gene>
    <name evidence="15" type="ORF">B4U79_11898</name>
</gene>
<evidence type="ECO:0000256" key="3">
    <source>
        <dbReference type="ARBA" id="ARBA00022475"/>
    </source>
</evidence>
<evidence type="ECO:0000256" key="9">
    <source>
        <dbReference type="ARBA" id="ARBA00023136"/>
    </source>
</evidence>
<keyword evidence="9 13" id="KW-0472">Membrane</keyword>
<evidence type="ECO:0000256" key="8">
    <source>
        <dbReference type="ARBA" id="ARBA00023040"/>
    </source>
</evidence>
<dbReference type="OrthoDB" id="5981530at2759"/>
<dbReference type="PROSITE" id="PS50262">
    <property type="entry name" value="G_PROTEIN_RECEP_F1_2"/>
    <property type="match status" value="1"/>
</dbReference>
<dbReference type="InterPro" id="IPR002131">
    <property type="entry name" value="Gphrmn_rcpt_fam"/>
</dbReference>
<evidence type="ECO:0000256" key="12">
    <source>
        <dbReference type="SAM" id="MobiDB-lite"/>
    </source>
</evidence>
<dbReference type="GO" id="GO:0008528">
    <property type="term" value="F:G protein-coupled peptide receptor activity"/>
    <property type="evidence" value="ECO:0007669"/>
    <property type="project" value="TreeGrafter"/>
</dbReference>
<keyword evidence="6" id="KW-0677">Repeat</keyword>
<accession>A0A3S3PEI1</accession>
<feature type="transmembrane region" description="Helical" evidence="13">
    <location>
        <begin position="515"/>
        <end position="537"/>
    </location>
</feature>
<feature type="region of interest" description="Disordered" evidence="12">
    <location>
        <begin position="668"/>
        <end position="710"/>
    </location>
</feature>
<dbReference type="EMBL" id="NCKU01001975">
    <property type="protein sequence ID" value="RWS10750.1"/>
    <property type="molecule type" value="Genomic_DNA"/>
</dbReference>
<keyword evidence="7 13" id="KW-1133">Transmembrane helix</keyword>
<evidence type="ECO:0000256" key="11">
    <source>
        <dbReference type="ARBA" id="ARBA00023224"/>
    </source>
</evidence>
<evidence type="ECO:0000259" key="14">
    <source>
        <dbReference type="PROSITE" id="PS50262"/>
    </source>
</evidence>
<dbReference type="STRING" id="1965070.A0A3S3PEI1"/>
<dbReference type="GO" id="GO:0009755">
    <property type="term" value="P:hormone-mediated signaling pathway"/>
    <property type="evidence" value="ECO:0007669"/>
    <property type="project" value="TreeGrafter"/>
</dbReference>
<feature type="transmembrane region" description="Helical" evidence="13">
    <location>
        <begin position="468"/>
        <end position="494"/>
    </location>
</feature>
<evidence type="ECO:0000256" key="13">
    <source>
        <dbReference type="SAM" id="Phobius"/>
    </source>
</evidence>
<sequence>NLDYNNIEIVESRAFYGSSIAQLSLKGNRKLTTIADDAFVGLENLWKLDLSETSITKLPTKGLESIEYLKIMETYTLKKFPSVYNFNQIKEAHLTYAYHCCAFKYPRTHDPQHYADYQAFMEKRYCSTPSPSTNADQTRVTKQSSKDKLWPNFDLGEDFGVFSKAIEKPKDRENQNEKVFSNRVDTWDLFENYRNNTTNHYEKNGTYGRLVYSPRKNSASNTSSWDLFAGILGQPSTNFAEVKEILNNNKIGDIWVGRIDEATEIPKNTIQIYCGEFVRYYRAVKCYPTPDAFNPCEDVMGNILLRIAVWFVVIAAVSGNAAVMIVLMSGRFAMSVSKFLMCNLAFADFCMGLYLLIIAVIDVRTIGVYFNYAIDWQHGFGCKIAGFITVFASELSIFTLTVITLERWYAITYAIHLNRRLKLDLAVKIMIGGWVYAIAMASLPLFGVSSYTKTSICLPMENKNAVDVTYLVTLLTINALAFVLISACYGKMYVSIVGQQTRATMSDTAVAKRMALLVFTDFACWAPIAFFGLTAVFGYPLINVTNSKILLVFFYPLNSCANPFLYGFCTKRAMKYKGTSSNHHGNHRILSIKGRMAAPGSMLSQASYDGRVKGFYRYRHKGHCCSGSGEENCGRSVMYSTVDLYPESSVSNDSSNEIVRIGFVAKDERRGEGKRKKRGKKYASASSDDESNSPLQRGSHTRLHRLPSIEREEVLRRMGVDHAKHGSGVIWTTSASLNSVHKSHKNCNFWIQRDSSSGEKSTTVDGELLHYMKSSSSRYNAAENVSFVTSSQSNSAEDTEI</sequence>
<dbReference type="CDD" id="cd15136">
    <property type="entry name" value="7tmA_Glyco_hormone_R"/>
    <property type="match status" value="1"/>
</dbReference>
<dbReference type="Gene3D" id="1.20.1070.10">
    <property type="entry name" value="Rhodopsin 7-helix transmembrane proteins"/>
    <property type="match status" value="1"/>
</dbReference>
<evidence type="ECO:0000256" key="7">
    <source>
        <dbReference type="ARBA" id="ARBA00022989"/>
    </source>
</evidence>
<feature type="transmembrane region" description="Helical" evidence="13">
    <location>
        <begin position="425"/>
        <end position="448"/>
    </location>
</feature>
<reference evidence="15 16" key="1">
    <citation type="journal article" date="2018" name="Gigascience">
        <title>Genomes of trombidid mites reveal novel predicted allergens and laterally-transferred genes associated with secondary metabolism.</title>
        <authorList>
            <person name="Dong X."/>
            <person name="Chaisiri K."/>
            <person name="Xia D."/>
            <person name="Armstrong S.D."/>
            <person name="Fang Y."/>
            <person name="Donnelly M.J."/>
            <person name="Kadowaki T."/>
            <person name="McGarry J.W."/>
            <person name="Darby A.C."/>
            <person name="Makepeace B.L."/>
        </authorList>
    </citation>
    <scope>NUCLEOTIDE SEQUENCE [LARGE SCALE GENOMIC DNA]</scope>
    <source>
        <strain evidence="15">UoL-WK</strain>
    </source>
</reference>
<dbReference type="Pfam" id="PF00001">
    <property type="entry name" value="7tm_1"/>
    <property type="match status" value="1"/>
</dbReference>
<evidence type="ECO:0000256" key="10">
    <source>
        <dbReference type="ARBA" id="ARBA00023170"/>
    </source>
</evidence>
<evidence type="ECO:0000256" key="4">
    <source>
        <dbReference type="ARBA" id="ARBA00022614"/>
    </source>
</evidence>
<proteinExistence type="inferred from homology"/>
<feature type="transmembrane region" description="Helical" evidence="13">
    <location>
        <begin position="303"/>
        <end position="327"/>
    </location>
</feature>
<evidence type="ECO:0000256" key="6">
    <source>
        <dbReference type="ARBA" id="ARBA00022737"/>
    </source>
</evidence>
<dbReference type="SUPFAM" id="SSF52058">
    <property type="entry name" value="L domain-like"/>
    <property type="match status" value="1"/>
</dbReference>
<keyword evidence="3" id="KW-1003">Cell membrane</keyword>
<dbReference type="PRINTS" id="PR00373">
    <property type="entry name" value="GLYCHORMONER"/>
</dbReference>
<feature type="domain" description="G-protein coupled receptors family 1 profile" evidence="14">
    <location>
        <begin position="319"/>
        <end position="566"/>
    </location>
</feature>
<keyword evidence="5 13" id="KW-0812">Transmembrane</keyword>
<feature type="non-terminal residue" evidence="15">
    <location>
        <position position="801"/>
    </location>
</feature>
<evidence type="ECO:0000313" key="15">
    <source>
        <dbReference type="EMBL" id="RWS10750.1"/>
    </source>
</evidence>
<keyword evidence="11" id="KW-0807">Transducer</keyword>
<dbReference type="Proteomes" id="UP000285301">
    <property type="component" value="Unassembled WGS sequence"/>
</dbReference>
<feature type="transmembrane region" description="Helical" evidence="13">
    <location>
        <begin position="549"/>
        <end position="569"/>
    </location>
</feature>